<dbReference type="InterPro" id="IPR019606">
    <property type="entry name" value="GerMN"/>
</dbReference>
<reference evidence="2 3" key="1">
    <citation type="submission" date="2016-10" db="EMBL/GenBank/DDBJ databases">
        <authorList>
            <person name="de Groot N.N."/>
        </authorList>
    </citation>
    <scope>NUCLEOTIDE SEQUENCE [LARGE SCALE GENOMIC DNA]</scope>
    <source>
        <strain evidence="2 3">DSM 20678</strain>
    </source>
</reference>
<keyword evidence="3" id="KW-1185">Reference proteome</keyword>
<evidence type="ECO:0000259" key="1">
    <source>
        <dbReference type="SMART" id="SM00909"/>
    </source>
</evidence>
<dbReference type="STRING" id="937334.SAMN05444406_11842"/>
<evidence type="ECO:0000313" key="3">
    <source>
        <dbReference type="Proteomes" id="UP000198577"/>
    </source>
</evidence>
<sequence>MRSLKRLSILAFILAITIILAGCNTIFDRIIFFNRRNDLGDKQQQKYINPEPQISEVNVTLYFKHYLADYLVPEKRAVQKGSQSIEYVVVSELLKGPTFERVAVMPPNVKVLDVTRNGDTVFVNLSEEFRGDIDLAAVRKDNVPENQKENVLAQMKMLCIYSIVNSLTELDGVNRVKILVNNRALTYEEMGAELIASQTASVDKDTPVMALTRNKNFILSPSEAVRQVFNSLVGEPDWERIDAFLARKNADGRERPPIDEIQKVYSAYVAGLEFDSNNFIMSEEIKPDGEAFVTVTYAIKYANGKKESRDSDVLRVVNEQGIWKLRLPGFFTNVE</sequence>
<organism evidence="2 3">
    <name type="scientific">Caldicoprobacter faecalis</name>
    <dbReference type="NCBI Taxonomy" id="937334"/>
    <lineage>
        <taxon>Bacteria</taxon>
        <taxon>Bacillati</taxon>
        <taxon>Bacillota</taxon>
        <taxon>Clostridia</taxon>
        <taxon>Caldicoprobacterales</taxon>
        <taxon>Caldicoprobacteraceae</taxon>
        <taxon>Caldicoprobacter</taxon>
    </lineage>
</organism>
<dbReference type="AlphaFoldDB" id="A0A1I5WR40"/>
<dbReference type="Proteomes" id="UP000198577">
    <property type="component" value="Unassembled WGS sequence"/>
</dbReference>
<dbReference type="Pfam" id="PF10646">
    <property type="entry name" value="Germane"/>
    <property type="match status" value="1"/>
</dbReference>
<evidence type="ECO:0000313" key="2">
    <source>
        <dbReference type="EMBL" id="SFQ21866.1"/>
    </source>
</evidence>
<dbReference type="EMBL" id="FOXR01000018">
    <property type="protein sequence ID" value="SFQ21866.1"/>
    <property type="molecule type" value="Genomic_DNA"/>
</dbReference>
<dbReference type="SMART" id="SM00909">
    <property type="entry name" value="Germane"/>
    <property type="match status" value="1"/>
</dbReference>
<dbReference type="RefSeq" id="WP_025747882.1">
    <property type="nucleotide sequence ID" value="NZ_FOXR01000018.1"/>
</dbReference>
<gene>
    <name evidence="2" type="ORF">SAMN05444406_11842</name>
</gene>
<proteinExistence type="predicted"/>
<accession>A0A1I5WR40</accession>
<protein>
    <submittedName>
        <fullName evidence="2">Sporulation and spore germination</fullName>
    </submittedName>
</protein>
<dbReference type="PROSITE" id="PS51257">
    <property type="entry name" value="PROKAR_LIPOPROTEIN"/>
    <property type="match status" value="1"/>
</dbReference>
<feature type="domain" description="GerMN" evidence="1">
    <location>
        <begin position="86"/>
        <end position="189"/>
    </location>
</feature>
<name>A0A1I5WR40_9FIRM</name>